<keyword evidence="2" id="KW-1185">Reference proteome</keyword>
<comment type="caution">
    <text evidence="1">The sequence shown here is derived from an EMBL/GenBank/DDBJ whole genome shotgun (WGS) entry which is preliminary data.</text>
</comment>
<proteinExistence type="predicted"/>
<reference evidence="1" key="1">
    <citation type="submission" date="2021-03" db="EMBL/GenBank/DDBJ databases">
        <title>Draft genome sequence of rust myrtle Austropuccinia psidii MF-1, a brazilian biotype.</title>
        <authorList>
            <person name="Quecine M.C."/>
            <person name="Pachon D.M.R."/>
            <person name="Bonatelli M.L."/>
            <person name="Correr F.H."/>
            <person name="Franceschini L.M."/>
            <person name="Leite T.F."/>
            <person name="Margarido G.R.A."/>
            <person name="Almeida C.A."/>
            <person name="Ferrarezi J.A."/>
            <person name="Labate C.A."/>
        </authorList>
    </citation>
    <scope>NUCLEOTIDE SEQUENCE</scope>
    <source>
        <strain evidence="1">MF-1</strain>
    </source>
</reference>
<gene>
    <name evidence="1" type="ORF">O181_049667</name>
</gene>
<evidence type="ECO:0000313" key="1">
    <source>
        <dbReference type="EMBL" id="MBW0509952.1"/>
    </source>
</evidence>
<name>A0A9Q3HMU5_9BASI</name>
<dbReference type="OrthoDB" id="2952577at2759"/>
<sequence>MIISAILSLRHNILCRATHIHNTSLNPLIKSSISSTGGHPTPAFHISQDVSTIFENIQLGPVIQDYIHFAQCFFLNGLTESVTTDQPHCQCHNDPNDHYPRCTQ</sequence>
<evidence type="ECO:0000313" key="2">
    <source>
        <dbReference type="Proteomes" id="UP000765509"/>
    </source>
</evidence>
<dbReference type="Proteomes" id="UP000765509">
    <property type="component" value="Unassembled WGS sequence"/>
</dbReference>
<dbReference type="AlphaFoldDB" id="A0A9Q3HMU5"/>
<organism evidence="1 2">
    <name type="scientific">Austropuccinia psidii MF-1</name>
    <dbReference type="NCBI Taxonomy" id="1389203"/>
    <lineage>
        <taxon>Eukaryota</taxon>
        <taxon>Fungi</taxon>
        <taxon>Dikarya</taxon>
        <taxon>Basidiomycota</taxon>
        <taxon>Pucciniomycotina</taxon>
        <taxon>Pucciniomycetes</taxon>
        <taxon>Pucciniales</taxon>
        <taxon>Sphaerophragmiaceae</taxon>
        <taxon>Austropuccinia</taxon>
    </lineage>
</organism>
<accession>A0A9Q3HMU5</accession>
<protein>
    <submittedName>
        <fullName evidence="1">Uncharacterized protein</fullName>
    </submittedName>
</protein>
<dbReference type="EMBL" id="AVOT02021244">
    <property type="protein sequence ID" value="MBW0509952.1"/>
    <property type="molecule type" value="Genomic_DNA"/>
</dbReference>